<dbReference type="AlphaFoldDB" id="A0A1S2LVG2"/>
<dbReference type="CDD" id="cd06225">
    <property type="entry name" value="HAMP"/>
    <property type="match status" value="1"/>
</dbReference>
<keyword evidence="5" id="KW-0597">Phosphoprotein</keyword>
<keyword evidence="12" id="KW-1133">Transmembrane helix</keyword>
<dbReference type="EMBL" id="MLQQ01000001">
    <property type="protein sequence ID" value="OIJ15647.1"/>
    <property type="molecule type" value="Genomic_DNA"/>
</dbReference>
<dbReference type="SMART" id="SM00387">
    <property type="entry name" value="HATPase_c"/>
    <property type="match status" value="1"/>
</dbReference>
<feature type="transmembrane region" description="Helical" evidence="12">
    <location>
        <begin position="12"/>
        <end position="36"/>
    </location>
</feature>
<dbReference type="InterPro" id="IPR036890">
    <property type="entry name" value="HATPase_C_sf"/>
</dbReference>
<feature type="domain" description="Histidine kinase" evidence="13">
    <location>
        <begin position="243"/>
        <end position="458"/>
    </location>
</feature>
<evidence type="ECO:0000256" key="4">
    <source>
        <dbReference type="ARBA" id="ARBA00022475"/>
    </source>
</evidence>
<evidence type="ECO:0000313" key="16">
    <source>
        <dbReference type="Proteomes" id="UP000180098"/>
    </source>
</evidence>
<name>A0A1S2LVG2_9BACI</name>
<comment type="catalytic activity">
    <reaction evidence="1">
        <text>ATP + protein L-histidine = ADP + protein N-phospho-L-histidine.</text>
        <dbReference type="EC" id="2.7.13.3"/>
    </reaction>
</comment>
<dbReference type="GO" id="GO:0005524">
    <property type="term" value="F:ATP binding"/>
    <property type="evidence" value="ECO:0007669"/>
    <property type="project" value="UniProtKB-KW"/>
</dbReference>
<dbReference type="InterPro" id="IPR036097">
    <property type="entry name" value="HisK_dim/P_sf"/>
</dbReference>
<keyword evidence="16" id="KW-1185">Reference proteome</keyword>
<dbReference type="PANTHER" id="PTHR45453:SF1">
    <property type="entry name" value="PHOSPHATE REGULON SENSOR PROTEIN PHOR"/>
    <property type="match status" value="1"/>
</dbReference>
<sequence>MFRTLQGRLTFFFLLISLSGIIVVSSAIQLGFFGSFRDYLDTKRLEQVESVMDGLEQEYRVHGKITGKTMSAIFHHQGVVDHLFYRFVDPEDRLIFDSTRHYNMMPGMMGRQRMEMPSLDTLESELYQVVIDGKDIGTLIVYYPLEYVNIDSQFLEQFNKYIIVAAVSMILISIVVSLLISKKLTIGLRQVSSATRELQNHNLDVRVPEVKQVEEIQHLAKSFNELAETLGKQERLRKQFTNDLAHELRTPLATLRSQIEAFLDGVWEPTPDRLKQGHAELMRLVRLVDDLEKLLAAENPQIQLNITQLSAKEVLKSLRTTFQPLFAEKEITFTVEETLSSDRFFADRDRFIQIMMNLLNNALKYTNDGGVVSVKCSKDQQFIYFSVEDNGQGISADDLPHIFERFYRGEKSRNRKTGGVGIGLSIAKSLVDAHSGEIMIESEQNKGTKVVVKLPVERQD</sequence>
<dbReference type="InterPro" id="IPR004358">
    <property type="entry name" value="Sig_transdc_His_kin-like_C"/>
</dbReference>
<evidence type="ECO:0000256" key="5">
    <source>
        <dbReference type="ARBA" id="ARBA00022553"/>
    </source>
</evidence>
<dbReference type="GO" id="GO:0000155">
    <property type="term" value="F:phosphorelay sensor kinase activity"/>
    <property type="evidence" value="ECO:0007669"/>
    <property type="project" value="InterPro"/>
</dbReference>
<evidence type="ECO:0000256" key="6">
    <source>
        <dbReference type="ARBA" id="ARBA00022679"/>
    </source>
</evidence>
<dbReference type="SUPFAM" id="SSF47384">
    <property type="entry name" value="Homodimeric domain of signal transducing histidine kinase"/>
    <property type="match status" value="1"/>
</dbReference>
<organism evidence="15 16">
    <name type="scientific">Anaerobacillus arseniciselenatis</name>
    <dbReference type="NCBI Taxonomy" id="85682"/>
    <lineage>
        <taxon>Bacteria</taxon>
        <taxon>Bacillati</taxon>
        <taxon>Bacillota</taxon>
        <taxon>Bacilli</taxon>
        <taxon>Bacillales</taxon>
        <taxon>Bacillaceae</taxon>
        <taxon>Anaerobacillus</taxon>
    </lineage>
</organism>
<dbReference type="InterPro" id="IPR050351">
    <property type="entry name" value="BphY/WalK/GraS-like"/>
</dbReference>
<dbReference type="InterPro" id="IPR003660">
    <property type="entry name" value="HAMP_dom"/>
</dbReference>
<evidence type="ECO:0000256" key="12">
    <source>
        <dbReference type="SAM" id="Phobius"/>
    </source>
</evidence>
<feature type="domain" description="HAMP" evidence="14">
    <location>
        <begin position="182"/>
        <end position="235"/>
    </location>
</feature>
<evidence type="ECO:0000256" key="2">
    <source>
        <dbReference type="ARBA" id="ARBA00004651"/>
    </source>
</evidence>
<dbReference type="SMART" id="SM00304">
    <property type="entry name" value="HAMP"/>
    <property type="match status" value="1"/>
</dbReference>
<dbReference type="Gene3D" id="6.10.340.10">
    <property type="match status" value="1"/>
</dbReference>
<proteinExistence type="predicted"/>
<evidence type="ECO:0000256" key="9">
    <source>
        <dbReference type="ARBA" id="ARBA00022840"/>
    </source>
</evidence>
<keyword evidence="6" id="KW-0808">Transferase</keyword>
<dbReference type="InterPro" id="IPR003594">
    <property type="entry name" value="HATPase_dom"/>
</dbReference>
<dbReference type="GO" id="GO:0004721">
    <property type="term" value="F:phosphoprotein phosphatase activity"/>
    <property type="evidence" value="ECO:0007669"/>
    <property type="project" value="TreeGrafter"/>
</dbReference>
<dbReference type="FunFam" id="3.30.565.10:FF:000006">
    <property type="entry name" value="Sensor histidine kinase WalK"/>
    <property type="match status" value="1"/>
</dbReference>
<evidence type="ECO:0000313" key="15">
    <source>
        <dbReference type="EMBL" id="OIJ15647.1"/>
    </source>
</evidence>
<dbReference type="EC" id="2.7.13.3" evidence="3"/>
<comment type="subcellular location">
    <subcellularLocation>
        <location evidence="2">Cell membrane</location>
        <topology evidence="2">Multi-pass membrane protein</topology>
    </subcellularLocation>
</comment>
<dbReference type="PROSITE" id="PS50109">
    <property type="entry name" value="HIS_KIN"/>
    <property type="match status" value="1"/>
</dbReference>
<dbReference type="CDD" id="cd00082">
    <property type="entry name" value="HisKA"/>
    <property type="match status" value="1"/>
</dbReference>
<keyword evidence="9" id="KW-0067">ATP-binding</keyword>
<feature type="transmembrane region" description="Helical" evidence="12">
    <location>
        <begin position="161"/>
        <end position="180"/>
    </location>
</feature>
<keyword evidence="12" id="KW-0812">Transmembrane</keyword>
<dbReference type="Pfam" id="PF00672">
    <property type="entry name" value="HAMP"/>
    <property type="match status" value="1"/>
</dbReference>
<evidence type="ECO:0000259" key="13">
    <source>
        <dbReference type="PROSITE" id="PS50109"/>
    </source>
</evidence>
<evidence type="ECO:0000256" key="1">
    <source>
        <dbReference type="ARBA" id="ARBA00000085"/>
    </source>
</evidence>
<comment type="caution">
    <text evidence="15">The sequence shown here is derived from an EMBL/GenBank/DDBJ whole genome shotgun (WGS) entry which is preliminary data.</text>
</comment>
<dbReference type="PRINTS" id="PR00344">
    <property type="entry name" value="BCTRLSENSOR"/>
</dbReference>
<keyword evidence="10" id="KW-0902">Two-component regulatory system</keyword>
<keyword evidence="4" id="KW-1003">Cell membrane</keyword>
<dbReference type="PANTHER" id="PTHR45453">
    <property type="entry name" value="PHOSPHATE REGULON SENSOR PROTEIN PHOR"/>
    <property type="match status" value="1"/>
</dbReference>
<evidence type="ECO:0000259" key="14">
    <source>
        <dbReference type="PROSITE" id="PS50885"/>
    </source>
</evidence>
<dbReference type="PROSITE" id="PS50885">
    <property type="entry name" value="HAMP"/>
    <property type="match status" value="1"/>
</dbReference>
<evidence type="ECO:0000256" key="11">
    <source>
        <dbReference type="ARBA" id="ARBA00023136"/>
    </source>
</evidence>
<protein>
    <recommendedName>
        <fullName evidence="3">histidine kinase</fullName>
        <ecNumber evidence="3">2.7.13.3</ecNumber>
    </recommendedName>
</protein>
<dbReference type="Gene3D" id="3.30.565.10">
    <property type="entry name" value="Histidine kinase-like ATPase, C-terminal domain"/>
    <property type="match status" value="1"/>
</dbReference>
<evidence type="ECO:0000256" key="10">
    <source>
        <dbReference type="ARBA" id="ARBA00023012"/>
    </source>
</evidence>
<evidence type="ECO:0000256" key="7">
    <source>
        <dbReference type="ARBA" id="ARBA00022741"/>
    </source>
</evidence>
<evidence type="ECO:0000256" key="3">
    <source>
        <dbReference type="ARBA" id="ARBA00012438"/>
    </source>
</evidence>
<dbReference type="SMART" id="SM00388">
    <property type="entry name" value="HisKA"/>
    <property type="match status" value="1"/>
</dbReference>
<gene>
    <name evidence="15" type="ORF">BKP35_01235</name>
</gene>
<keyword evidence="11 12" id="KW-0472">Membrane</keyword>
<dbReference type="GO" id="GO:0005886">
    <property type="term" value="C:plasma membrane"/>
    <property type="evidence" value="ECO:0007669"/>
    <property type="project" value="UniProtKB-SubCell"/>
</dbReference>
<dbReference type="GO" id="GO:0016036">
    <property type="term" value="P:cellular response to phosphate starvation"/>
    <property type="evidence" value="ECO:0007669"/>
    <property type="project" value="TreeGrafter"/>
</dbReference>
<keyword evidence="7" id="KW-0547">Nucleotide-binding</keyword>
<dbReference type="InterPro" id="IPR003661">
    <property type="entry name" value="HisK_dim/P_dom"/>
</dbReference>
<dbReference type="OrthoDB" id="9813151at2"/>
<dbReference type="InterPro" id="IPR005467">
    <property type="entry name" value="His_kinase_dom"/>
</dbReference>
<dbReference type="Pfam" id="PF02518">
    <property type="entry name" value="HATPase_c"/>
    <property type="match status" value="1"/>
</dbReference>
<keyword evidence="8" id="KW-0418">Kinase</keyword>
<dbReference type="RefSeq" id="WP_071311572.1">
    <property type="nucleotide sequence ID" value="NZ_MLQQ01000001.1"/>
</dbReference>
<dbReference type="Proteomes" id="UP000180098">
    <property type="component" value="Unassembled WGS sequence"/>
</dbReference>
<dbReference type="SUPFAM" id="SSF55874">
    <property type="entry name" value="ATPase domain of HSP90 chaperone/DNA topoisomerase II/histidine kinase"/>
    <property type="match status" value="1"/>
</dbReference>
<dbReference type="CDD" id="cd00075">
    <property type="entry name" value="HATPase"/>
    <property type="match status" value="1"/>
</dbReference>
<accession>A0A1S2LVG2</accession>
<dbReference type="SUPFAM" id="SSF158472">
    <property type="entry name" value="HAMP domain-like"/>
    <property type="match status" value="1"/>
</dbReference>
<evidence type="ECO:0000256" key="8">
    <source>
        <dbReference type="ARBA" id="ARBA00022777"/>
    </source>
</evidence>
<dbReference type="Pfam" id="PF00512">
    <property type="entry name" value="HisKA"/>
    <property type="match status" value="1"/>
</dbReference>
<reference evidence="15 16" key="1">
    <citation type="submission" date="2016-10" db="EMBL/GenBank/DDBJ databases">
        <title>Draft genome sequences of four alkaliphilic bacteria belonging to the Anaerobacillus genus.</title>
        <authorList>
            <person name="Bassil N.M."/>
            <person name="Lloyd J.R."/>
        </authorList>
    </citation>
    <scope>NUCLEOTIDE SEQUENCE [LARGE SCALE GENOMIC DNA]</scope>
    <source>
        <strain evidence="15 16">DSM 15340</strain>
    </source>
</reference>
<dbReference type="Gene3D" id="1.10.287.130">
    <property type="match status" value="1"/>
</dbReference>